<organism evidence="1 2">
    <name type="scientific">Bacillus norwichensis</name>
    <dbReference type="NCBI Taxonomy" id="2762217"/>
    <lineage>
        <taxon>Bacteria</taxon>
        <taxon>Bacillati</taxon>
        <taxon>Bacillota</taxon>
        <taxon>Bacilli</taxon>
        <taxon>Bacillales</taxon>
        <taxon>Bacillaceae</taxon>
        <taxon>Bacillus</taxon>
    </lineage>
</organism>
<name>A0ABR8VQR6_9BACI</name>
<accession>A0ABR8VQR6</accession>
<evidence type="ECO:0008006" key="3">
    <source>
        <dbReference type="Google" id="ProtNLM"/>
    </source>
</evidence>
<reference evidence="1 2" key="1">
    <citation type="submission" date="2020-08" db="EMBL/GenBank/DDBJ databases">
        <title>A Genomic Blueprint of the Chicken Gut Microbiome.</title>
        <authorList>
            <person name="Gilroy R."/>
            <person name="Ravi A."/>
            <person name="Getino M."/>
            <person name="Pursley I."/>
            <person name="Horton D.L."/>
            <person name="Alikhan N.-F."/>
            <person name="Baker D."/>
            <person name="Gharbi K."/>
            <person name="Hall N."/>
            <person name="Watson M."/>
            <person name="Adriaenssens E.M."/>
            <person name="Foster-Nyarko E."/>
            <person name="Jarju S."/>
            <person name="Secka A."/>
            <person name="Antonio M."/>
            <person name="Oren A."/>
            <person name="Chaudhuri R."/>
            <person name="La Ragione R.M."/>
            <person name="Hildebrand F."/>
            <person name="Pallen M.J."/>
        </authorList>
    </citation>
    <scope>NUCLEOTIDE SEQUENCE [LARGE SCALE GENOMIC DNA]</scope>
    <source>
        <strain evidence="1 2">Sa1BUA2</strain>
    </source>
</reference>
<dbReference type="EMBL" id="JACSPV010000047">
    <property type="protein sequence ID" value="MBD8007100.1"/>
    <property type="molecule type" value="Genomic_DNA"/>
</dbReference>
<evidence type="ECO:0000313" key="2">
    <source>
        <dbReference type="Proteomes" id="UP000648182"/>
    </source>
</evidence>
<proteinExistence type="predicted"/>
<protein>
    <recommendedName>
        <fullName evidence="3">CopG family transcriptional regulator</fullName>
    </recommendedName>
</protein>
<evidence type="ECO:0000313" key="1">
    <source>
        <dbReference type="EMBL" id="MBD8007100.1"/>
    </source>
</evidence>
<dbReference type="Proteomes" id="UP000648182">
    <property type="component" value="Unassembled WGS sequence"/>
</dbReference>
<keyword evidence="2" id="KW-1185">Reference proteome</keyword>
<dbReference type="RefSeq" id="WP_191815527.1">
    <property type="nucleotide sequence ID" value="NZ_JACSPV010000047.1"/>
</dbReference>
<sequence>MKMDDQMNIKIPRELKEDFYFTCKQSRINSSALIRRWIEQFVTKEIAESHIDTISQETRLDLAKYMKTRLEPGDDHY</sequence>
<comment type="caution">
    <text evidence="1">The sequence shown here is derived from an EMBL/GenBank/DDBJ whole genome shotgun (WGS) entry which is preliminary data.</text>
</comment>
<gene>
    <name evidence="1" type="ORF">H9631_18725</name>
</gene>